<evidence type="ECO:0000313" key="3">
    <source>
        <dbReference type="Proteomes" id="UP000216024"/>
    </source>
</evidence>
<keyword evidence="1" id="KW-1133">Transmembrane helix</keyword>
<dbReference type="AlphaFoldDB" id="A0A267MN41"/>
<evidence type="ECO:0000256" key="1">
    <source>
        <dbReference type="SAM" id="Phobius"/>
    </source>
</evidence>
<keyword evidence="3" id="KW-1185">Reference proteome</keyword>
<sequence>MKQINFFKEEKRKSTKYTNYIVFFLILSIFICEGYILKKKSDIIKTFNKIDYTNARGVKRNKECIKKIDEEIQNICRAKGKIIDEDNINDLLLLTIIDIVPKEISLEELSVSKNEIFLYGRSSLLGSLQNYKNSLISLNVFENIKMETRKVKKGYEFNLSFNIGMK</sequence>
<dbReference type="Proteomes" id="UP000216024">
    <property type="component" value="Unassembled WGS sequence"/>
</dbReference>
<reference evidence="2 3" key="1">
    <citation type="submission" date="2017-06" db="EMBL/GenBank/DDBJ databases">
        <title>Draft genome sequence of anaerobic fermentative bacterium Anaeromicrobium sediminis DY2726D isolated from West Pacific Ocean sediments.</title>
        <authorList>
            <person name="Zeng X."/>
        </authorList>
    </citation>
    <scope>NUCLEOTIDE SEQUENCE [LARGE SCALE GENOMIC DNA]</scope>
    <source>
        <strain evidence="2 3">DY2726D</strain>
    </source>
</reference>
<accession>A0A267MN41</accession>
<feature type="transmembrane region" description="Helical" evidence="1">
    <location>
        <begin position="20"/>
        <end position="37"/>
    </location>
</feature>
<evidence type="ECO:0008006" key="4">
    <source>
        <dbReference type="Google" id="ProtNLM"/>
    </source>
</evidence>
<name>A0A267MN41_9FIRM</name>
<keyword evidence="1" id="KW-0472">Membrane</keyword>
<gene>
    <name evidence="2" type="ORF">CCE28_00500</name>
</gene>
<evidence type="ECO:0000313" key="2">
    <source>
        <dbReference type="EMBL" id="PAB60946.1"/>
    </source>
</evidence>
<protein>
    <recommendedName>
        <fullName evidence="4">Fimbrial assembly protein</fullName>
    </recommendedName>
</protein>
<dbReference type="RefSeq" id="WP_095129883.1">
    <property type="nucleotide sequence ID" value="NZ_NIBG01000001.1"/>
</dbReference>
<dbReference type="EMBL" id="NIBG01000001">
    <property type="protein sequence ID" value="PAB60946.1"/>
    <property type="molecule type" value="Genomic_DNA"/>
</dbReference>
<comment type="caution">
    <text evidence="2">The sequence shown here is derived from an EMBL/GenBank/DDBJ whole genome shotgun (WGS) entry which is preliminary data.</text>
</comment>
<organism evidence="2 3">
    <name type="scientific">Anaeromicrobium sediminis</name>
    <dbReference type="NCBI Taxonomy" id="1478221"/>
    <lineage>
        <taxon>Bacteria</taxon>
        <taxon>Bacillati</taxon>
        <taxon>Bacillota</taxon>
        <taxon>Clostridia</taxon>
        <taxon>Peptostreptococcales</taxon>
        <taxon>Thermotaleaceae</taxon>
        <taxon>Anaeromicrobium</taxon>
    </lineage>
</organism>
<keyword evidence="1" id="KW-0812">Transmembrane</keyword>
<proteinExistence type="predicted"/>